<proteinExistence type="predicted"/>
<keyword evidence="2" id="KW-1185">Reference proteome</keyword>
<dbReference type="EMBL" id="CP063362">
    <property type="protein sequence ID" value="QRG05979.1"/>
    <property type="molecule type" value="Genomic_DNA"/>
</dbReference>
<dbReference type="RefSeq" id="WP_203192852.1">
    <property type="nucleotide sequence ID" value="NZ_CP063362.1"/>
</dbReference>
<protein>
    <submittedName>
        <fullName evidence="1">Uncharacterized protein</fullName>
    </submittedName>
</protein>
<evidence type="ECO:0000313" key="1">
    <source>
        <dbReference type="EMBL" id="QRG05979.1"/>
    </source>
</evidence>
<sequence length="88" mass="9733">MAQKWEQVHGQTEVIALRMALLCEALMLEAGIDHARQGMVVKAAPRAALEMIEAQSSYICCWDFSHSQRALMATASFLRETPAERLGG</sequence>
<dbReference type="AlphaFoldDB" id="A0A974SIA0"/>
<accession>A0A974SIA0</accession>
<dbReference type="Proteomes" id="UP000596427">
    <property type="component" value="Chromosome"/>
</dbReference>
<gene>
    <name evidence="1" type="ORF">EZH22_23690</name>
</gene>
<organism evidence="1 2">
    <name type="scientific">Xanthobacter dioxanivorans</name>
    <dbReference type="NCBI Taxonomy" id="2528964"/>
    <lineage>
        <taxon>Bacteria</taxon>
        <taxon>Pseudomonadati</taxon>
        <taxon>Pseudomonadota</taxon>
        <taxon>Alphaproteobacteria</taxon>
        <taxon>Hyphomicrobiales</taxon>
        <taxon>Xanthobacteraceae</taxon>
        <taxon>Xanthobacter</taxon>
    </lineage>
</organism>
<dbReference type="KEGG" id="xdi:EZH22_23690"/>
<name>A0A974SIA0_9HYPH</name>
<evidence type="ECO:0000313" key="2">
    <source>
        <dbReference type="Proteomes" id="UP000596427"/>
    </source>
</evidence>
<reference evidence="1 2" key="1">
    <citation type="submission" date="2020-10" db="EMBL/GenBank/DDBJ databases">
        <title>Degradation of 1,4-Dioxane by Xanthobacter sp. YN2, via a Novel Group-2 Soluble Di-Iron Monooxygenase.</title>
        <authorList>
            <person name="Ma F."/>
            <person name="Wang Y."/>
            <person name="Yang J."/>
            <person name="Guo H."/>
            <person name="Su D."/>
            <person name="Yu L."/>
        </authorList>
    </citation>
    <scope>NUCLEOTIDE SEQUENCE [LARGE SCALE GENOMIC DNA]</scope>
    <source>
        <strain evidence="1 2">YN2</strain>
    </source>
</reference>